<accession>A0ABQ7JG34</accession>
<comment type="caution">
    <text evidence="1">The sequence shown here is derived from an EMBL/GenBank/DDBJ whole genome shotgun (WGS) entry which is preliminary data.</text>
</comment>
<name>A0ABQ7JG34_9APIC</name>
<dbReference type="EMBL" id="JADAQX010000008">
    <property type="protein sequence ID" value="KAF8822995.1"/>
    <property type="molecule type" value="Genomic_DNA"/>
</dbReference>
<dbReference type="CDD" id="cd11715">
    <property type="entry name" value="THUMP_AdoMetMT"/>
    <property type="match status" value="1"/>
</dbReference>
<proteinExistence type="predicted"/>
<reference evidence="1 2" key="1">
    <citation type="journal article" date="2020" name="bioRxiv">
        <title>Metabolic contributions of an alphaproteobacterial endosymbiont in the apicomplexan Cardiosporidium cionae.</title>
        <authorList>
            <person name="Hunter E.S."/>
            <person name="Paight C.J."/>
            <person name="Lane C.E."/>
        </authorList>
    </citation>
    <scope>NUCLEOTIDE SEQUENCE [LARGE SCALE GENOMIC DNA]</scope>
    <source>
        <strain evidence="1">ESH_2018</strain>
    </source>
</reference>
<evidence type="ECO:0000313" key="1">
    <source>
        <dbReference type="EMBL" id="KAF8822995.1"/>
    </source>
</evidence>
<dbReference type="Proteomes" id="UP000823046">
    <property type="component" value="Unassembled WGS sequence"/>
</dbReference>
<sequence>MAARQTISALPVEAKVQKVWTLLIRTAKGLEASLHKELMGFSLPGVIKFPSLRSGYVEIQQARAETMWLVALQSRIAENVYIRMGDSFFAKTEKNLVQYIETLPWDAVIPFAAMMEAPSPIQISIENSQLASEKLIRKRLLEAIDEKRMQTLHEKGDTLLDIYQRRGSWF</sequence>
<protein>
    <submittedName>
        <fullName evidence="1">Rna methylase family UPF0020 protein</fullName>
    </submittedName>
</protein>
<keyword evidence="2" id="KW-1185">Reference proteome</keyword>
<dbReference type="GO" id="GO:0008168">
    <property type="term" value="F:methyltransferase activity"/>
    <property type="evidence" value="ECO:0007669"/>
    <property type="project" value="UniProtKB-KW"/>
</dbReference>
<gene>
    <name evidence="1" type="ORF">IE077_001470</name>
</gene>
<organism evidence="1 2">
    <name type="scientific">Cardiosporidium cionae</name>
    <dbReference type="NCBI Taxonomy" id="476202"/>
    <lineage>
        <taxon>Eukaryota</taxon>
        <taxon>Sar</taxon>
        <taxon>Alveolata</taxon>
        <taxon>Apicomplexa</taxon>
        <taxon>Aconoidasida</taxon>
        <taxon>Nephromycida</taxon>
        <taxon>Cardiosporidium</taxon>
    </lineage>
</organism>
<dbReference type="Gene3D" id="3.30.2130.30">
    <property type="match status" value="1"/>
</dbReference>
<evidence type="ECO:0000313" key="2">
    <source>
        <dbReference type="Proteomes" id="UP000823046"/>
    </source>
</evidence>
<keyword evidence="1" id="KW-0489">Methyltransferase</keyword>
<keyword evidence="1" id="KW-0808">Transferase</keyword>
<dbReference type="GO" id="GO:0032259">
    <property type="term" value="P:methylation"/>
    <property type="evidence" value="ECO:0007669"/>
    <property type="project" value="UniProtKB-KW"/>
</dbReference>